<dbReference type="InParanoid" id="A0A3G9J8B9"/>
<keyword evidence="2" id="KW-1185">Reference proteome</keyword>
<dbReference type="InterPro" id="IPR006597">
    <property type="entry name" value="Sel1-like"/>
</dbReference>
<dbReference type="InterPro" id="IPR050767">
    <property type="entry name" value="Sel1_AlgK"/>
</dbReference>
<dbReference type="KEGG" id="ebm:SG0102_23810"/>
<gene>
    <name evidence="1" type="ORF">SG0102_23810</name>
</gene>
<dbReference type="PANTHER" id="PTHR11102:SF160">
    <property type="entry name" value="ERAD-ASSOCIATED E3 UBIQUITIN-PROTEIN LIGASE COMPONENT HRD3"/>
    <property type="match status" value="1"/>
</dbReference>
<organism evidence="1 2">
    <name type="scientific">Intestinibaculum porci</name>
    <dbReference type="NCBI Taxonomy" id="2487118"/>
    <lineage>
        <taxon>Bacteria</taxon>
        <taxon>Bacillati</taxon>
        <taxon>Bacillota</taxon>
        <taxon>Erysipelotrichia</taxon>
        <taxon>Erysipelotrichales</taxon>
        <taxon>Erysipelotrichaceae</taxon>
        <taxon>Intestinibaculum</taxon>
    </lineage>
</organism>
<protein>
    <submittedName>
        <fullName evidence="1">Uncharacterized protein</fullName>
    </submittedName>
</protein>
<dbReference type="RefSeq" id="WP_125120168.1">
    <property type="nucleotide sequence ID" value="NZ_AP019309.1"/>
</dbReference>
<proteinExistence type="predicted"/>
<dbReference type="AlphaFoldDB" id="A0A3G9J8B9"/>
<dbReference type="OrthoDB" id="7056571at2"/>
<dbReference type="EMBL" id="AP019309">
    <property type="protein sequence ID" value="BBH27447.1"/>
    <property type="molecule type" value="Genomic_DNA"/>
</dbReference>
<name>A0A3G9J8B9_9FIRM</name>
<dbReference type="InterPro" id="IPR011990">
    <property type="entry name" value="TPR-like_helical_dom_sf"/>
</dbReference>
<dbReference type="Gene3D" id="1.25.40.10">
    <property type="entry name" value="Tetratricopeptide repeat domain"/>
    <property type="match status" value="3"/>
</dbReference>
<evidence type="ECO:0000313" key="1">
    <source>
        <dbReference type="EMBL" id="BBH27447.1"/>
    </source>
</evidence>
<dbReference type="Proteomes" id="UP000268059">
    <property type="component" value="Chromosome"/>
</dbReference>
<dbReference type="Pfam" id="PF08238">
    <property type="entry name" value="Sel1"/>
    <property type="match status" value="6"/>
</dbReference>
<dbReference type="SUPFAM" id="SSF81901">
    <property type="entry name" value="HCP-like"/>
    <property type="match status" value="2"/>
</dbReference>
<dbReference type="PANTHER" id="PTHR11102">
    <property type="entry name" value="SEL-1-LIKE PROTEIN"/>
    <property type="match status" value="1"/>
</dbReference>
<dbReference type="SMART" id="SM00671">
    <property type="entry name" value="SEL1"/>
    <property type="match status" value="4"/>
</dbReference>
<accession>A0A3G9J8B9</accession>
<reference evidence="1 2" key="1">
    <citation type="submission" date="2018-11" db="EMBL/GenBank/DDBJ databases">
        <title>Novel Erysipelotrichaceae bacterium isolated from small intestine of a swine.</title>
        <authorList>
            <person name="Kim J.S."/>
            <person name="Choe H."/>
            <person name="Lee Y.R."/>
            <person name="Kim K.M."/>
            <person name="Park D.S."/>
        </authorList>
    </citation>
    <scope>NUCLEOTIDE SEQUENCE [LARGE SCALE GENOMIC DNA]</scope>
    <source>
        <strain evidence="1 2">SG0102</strain>
    </source>
</reference>
<sequence length="427" mass="49684">MSKKKIKKPKKRMPIRKSNTYEKFYVQKDKKEDFIDIIDLINHLDDVTDIETLKAVYAAYNSPVSPLYDLSKADAVLERLLNVGDVYVCVGKGIELFEAGKREEAFPYLQKGAIRQDSAAQFYCGLYFNFKEEYQKAAFYFEEAAKQGFASACFNAFVLYHTNEVVKDLKKAQYYLNQSLHYHHSRTINLAWQLNLQQPLDHRDDQAALEALEFDINFGDKMKLYELEYTYVVADMTDEKFFALLEKIPKDNINVQRRLAECYLYGIGTKSNPCRALSYYKRFPHDLMAKMLIKYMDVNDPLGSMMKAAKKNKASCYVVGKMFMLGSYGEVDFEKAKMYLEKGMSKKYPFVTNALGHIYLHEDHDYQKARELLEKDQLLLKESEDLMRLRDLYTLYAKGLGVEKNENKALSHTNCLNIHKAFEMLEG</sequence>
<evidence type="ECO:0000313" key="2">
    <source>
        <dbReference type="Proteomes" id="UP000268059"/>
    </source>
</evidence>